<sequence>MSDLAGFSLFSRLPIEIRRLIWIHALPRGRIQVFAKSVPWEDWRLRPPLIAHACRESRQATRDLAVVRGFPTARDRRNETWFIGSKDILELASGYPYPMSNPEPFFAAAEALAINAGDFKGDIRAVVRDLIRGTRFHSVKVVYLIAEQISTAYWPRFRPDLTDQDKGKGTILDLCDGDDLKTIEEYKAWARSQEMSPVFPRREEVEIPLRAALDEIIVGELEAYRHIATSELPNATVEPPIHGASRLHHTPNRDDAWARQQSERLPAFRPALLVLGWP</sequence>
<protein>
    <recommendedName>
        <fullName evidence="1">2EXR domain-containing protein</fullName>
    </recommendedName>
</protein>
<accession>A0A1S7UKR4</accession>
<reference evidence="2" key="1">
    <citation type="submission" date="2016-03" db="EMBL/GenBank/DDBJ databases">
        <title>Draft genome sequence of Rosellinia necatrix.</title>
        <authorList>
            <person name="Kanematsu S."/>
        </authorList>
    </citation>
    <scope>NUCLEOTIDE SEQUENCE [LARGE SCALE GENOMIC DNA]</scope>
    <source>
        <strain evidence="2">W97</strain>
    </source>
</reference>
<gene>
    <name evidence="2" type="ORF">SAMD00023353_0500200</name>
</gene>
<evidence type="ECO:0000313" key="2">
    <source>
        <dbReference type="EMBL" id="GAP83638.1"/>
    </source>
</evidence>
<dbReference type="EMBL" id="DF977450">
    <property type="protein sequence ID" value="GAP83638.1"/>
    <property type="molecule type" value="Genomic_DNA"/>
</dbReference>
<name>A0A1S7UKR4_ROSNE</name>
<dbReference type="InterPro" id="IPR045518">
    <property type="entry name" value="2EXR"/>
</dbReference>
<proteinExistence type="predicted"/>
<evidence type="ECO:0000313" key="3">
    <source>
        <dbReference type="Proteomes" id="UP000054516"/>
    </source>
</evidence>
<evidence type="ECO:0000259" key="1">
    <source>
        <dbReference type="Pfam" id="PF20150"/>
    </source>
</evidence>
<dbReference type="OrthoDB" id="3473305at2759"/>
<feature type="domain" description="2EXR" evidence="1">
    <location>
        <begin position="7"/>
        <end position="89"/>
    </location>
</feature>
<keyword evidence="3" id="KW-1185">Reference proteome</keyword>
<dbReference type="Pfam" id="PF20150">
    <property type="entry name" value="2EXR"/>
    <property type="match status" value="1"/>
</dbReference>
<dbReference type="AlphaFoldDB" id="A0A1S7UKR4"/>
<organism evidence="2">
    <name type="scientific">Rosellinia necatrix</name>
    <name type="common">White root-rot fungus</name>
    <dbReference type="NCBI Taxonomy" id="77044"/>
    <lineage>
        <taxon>Eukaryota</taxon>
        <taxon>Fungi</taxon>
        <taxon>Dikarya</taxon>
        <taxon>Ascomycota</taxon>
        <taxon>Pezizomycotina</taxon>
        <taxon>Sordariomycetes</taxon>
        <taxon>Xylariomycetidae</taxon>
        <taxon>Xylariales</taxon>
        <taxon>Xylariaceae</taxon>
        <taxon>Rosellinia</taxon>
    </lineage>
</organism>
<dbReference type="Proteomes" id="UP000054516">
    <property type="component" value="Unassembled WGS sequence"/>
</dbReference>